<evidence type="ECO:0000256" key="15">
    <source>
        <dbReference type="PIRSR" id="PIRSR622312-50"/>
    </source>
</evidence>
<protein>
    <recommendedName>
        <fullName evidence="16">DNA polymerase</fullName>
        <ecNumber evidence="16">2.7.7.7</ecNumber>
    </recommendedName>
</protein>
<feature type="domain" description="BRCT" evidence="18">
    <location>
        <begin position="29"/>
        <end position="86"/>
    </location>
</feature>
<organism evidence="19 20">
    <name type="scientific">Serendipita indica (strain DSM 11827)</name>
    <name type="common">Root endophyte fungus</name>
    <name type="synonym">Piriformospora indica</name>
    <dbReference type="NCBI Taxonomy" id="1109443"/>
    <lineage>
        <taxon>Eukaryota</taxon>
        <taxon>Fungi</taxon>
        <taxon>Dikarya</taxon>
        <taxon>Basidiomycota</taxon>
        <taxon>Agaricomycotina</taxon>
        <taxon>Agaricomycetes</taxon>
        <taxon>Sebacinales</taxon>
        <taxon>Serendipitaceae</taxon>
        <taxon>Serendipita</taxon>
    </lineage>
</organism>
<evidence type="ECO:0000256" key="7">
    <source>
        <dbReference type="ARBA" id="ARBA00022705"/>
    </source>
</evidence>
<evidence type="ECO:0000256" key="4">
    <source>
        <dbReference type="ARBA" id="ARBA00022634"/>
    </source>
</evidence>
<evidence type="ECO:0000256" key="17">
    <source>
        <dbReference type="SAM" id="MobiDB-lite"/>
    </source>
</evidence>
<keyword evidence="8" id="KW-0479">Metal-binding</keyword>
<comment type="subcellular location">
    <subcellularLocation>
        <location evidence="2 16">Nucleus</location>
    </subcellularLocation>
</comment>
<evidence type="ECO:0000256" key="6">
    <source>
        <dbReference type="ARBA" id="ARBA00022695"/>
    </source>
</evidence>
<feature type="region of interest" description="Disordered" evidence="17">
    <location>
        <begin position="120"/>
        <end position="151"/>
    </location>
</feature>
<dbReference type="GO" id="GO:0003677">
    <property type="term" value="F:DNA binding"/>
    <property type="evidence" value="ECO:0007669"/>
    <property type="project" value="UniProtKB-UniRule"/>
</dbReference>
<keyword evidence="10 16" id="KW-0239">DNA-directed DNA polymerase</keyword>
<dbReference type="InterPro" id="IPR037160">
    <property type="entry name" value="DNA_Pol_thumb_sf"/>
</dbReference>
<dbReference type="Pfam" id="PF14716">
    <property type="entry name" value="HHH_8"/>
    <property type="match status" value="1"/>
</dbReference>
<evidence type="ECO:0000256" key="5">
    <source>
        <dbReference type="ARBA" id="ARBA00022679"/>
    </source>
</evidence>
<dbReference type="PANTHER" id="PTHR11276">
    <property type="entry name" value="DNA POLYMERASE TYPE-X FAMILY MEMBER"/>
    <property type="match status" value="1"/>
</dbReference>
<dbReference type="GO" id="GO:0003887">
    <property type="term" value="F:DNA-directed DNA polymerase activity"/>
    <property type="evidence" value="ECO:0007669"/>
    <property type="project" value="UniProtKB-UniRule"/>
</dbReference>
<dbReference type="SUPFAM" id="SSF81301">
    <property type="entry name" value="Nucleotidyltransferase"/>
    <property type="match status" value="1"/>
</dbReference>
<dbReference type="Pfam" id="PF10391">
    <property type="entry name" value="DNA_pol_lambd_f"/>
    <property type="match status" value="1"/>
</dbReference>
<keyword evidence="11 16" id="KW-0234">DNA repair</keyword>
<dbReference type="PRINTS" id="PR00869">
    <property type="entry name" value="DNAPOLX"/>
</dbReference>
<dbReference type="InterPro" id="IPR027421">
    <property type="entry name" value="DNA_pol_lamdba_lyase_dom_sf"/>
</dbReference>
<keyword evidence="5 16" id="KW-0808">Transferase</keyword>
<dbReference type="FunFam" id="1.10.150.20:FF:000010">
    <property type="entry name" value="DNA polymerase lambda"/>
    <property type="match status" value="1"/>
</dbReference>
<dbReference type="PANTHER" id="PTHR11276:SF28">
    <property type="entry name" value="DNA POLYMERASE LAMBDA"/>
    <property type="match status" value="1"/>
</dbReference>
<dbReference type="InterPro" id="IPR029398">
    <property type="entry name" value="PolB_thumb"/>
</dbReference>
<keyword evidence="13 16" id="KW-0539">Nucleus</keyword>
<dbReference type="EC" id="2.7.7.7" evidence="16"/>
<dbReference type="InterPro" id="IPR002054">
    <property type="entry name" value="DNA-dir_DNA_pol_X"/>
</dbReference>
<evidence type="ECO:0000256" key="16">
    <source>
        <dbReference type="RuleBase" id="RU366014"/>
    </source>
</evidence>
<dbReference type="eggNOG" id="KOG2534">
    <property type="taxonomic scope" value="Eukaryota"/>
</dbReference>
<evidence type="ECO:0000256" key="3">
    <source>
        <dbReference type="ARBA" id="ARBA00008323"/>
    </source>
</evidence>
<dbReference type="InterPro" id="IPR028207">
    <property type="entry name" value="DNA_pol_B_palm_palm"/>
</dbReference>
<dbReference type="EMBL" id="CAFZ01000077">
    <property type="protein sequence ID" value="CCA70286.1"/>
    <property type="molecule type" value="Genomic_DNA"/>
</dbReference>
<sequence length="545" mass="63154">MSKNTFEWCAVFRVFARVHTHRQKLYLAGAELVGDYQLHITHIVVPSKKDAYQNDVNTITNANDVPQRIKIVKWSWVVKCKQEGSIQRPQIDHYVHPARGNADYGITLVTNTKRKREEVEFFDDSEDEDKQSRKKKRISLSNEADTSTEDKGKESEWRKCYISAAMQSDEDESDNERIDFKYRNFQCLQKRDKVRTECPNQDVVDKLRELANTYRNRPGDDYHWRVYAYSKGDYLKMLTCNLTRSVAIASIRNCKHRIESLEEALGIHGVGVKTAEKIMEVIRTGNLKRIRYEQDERTVIVGIFRGIYGVGTTVAYDWYSRGLRTLEDVKQRRFGIKLTAAQDIGVKYYEDLASRMPREEAKDIFDQIVTHAHSIDSKLSVEIMGSYRRGEETCGDIDILITRNPEDALEVLPRLLKKLHEAKILVADLGGGDVDDLEAKYMGLCRRSPRDKVRRIDILTIPYSQWPGALIYFTGDDIFNRSMRLLANKKGMSLNQRGLWTGVVRDHRTRQKTAAGTLLNLPTERAIFEYLGVPWQEPHQRVRKH</sequence>
<dbReference type="OMA" id="QEGWITH"/>
<evidence type="ECO:0000256" key="14">
    <source>
        <dbReference type="ARBA" id="ARBA00049244"/>
    </source>
</evidence>
<dbReference type="SUPFAM" id="SSF81585">
    <property type="entry name" value="PsbU/PolX domain-like"/>
    <property type="match status" value="1"/>
</dbReference>
<gene>
    <name evidence="19" type="ORF">PIIN_04225</name>
</gene>
<dbReference type="InterPro" id="IPR001357">
    <property type="entry name" value="BRCT_dom"/>
</dbReference>
<dbReference type="SUPFAM" id="SSF47802">
    <property type="entry name" value="DNA polymerase beta, N-terminal domain-like"/>
    <property type="match status" value="1"/>
</dbReference>
<dbReference type="SUPFAM" id="SSF52113">
    <property type="entry name" value="BRCT domain"/>
    <property type="match status" value="1"/>
</dbReference>
<dbReference type="PRINTS" id="PR00870">
    <property type="entry name" value="DNAPOLXBETA"/>
</dbReference>
<comment type="similarity">
    <text evidence="3 16">Belongs to the DNA polymerase type-X family.</text>
</comment>
<dbReference type="InterPro" id="IPR043519">
    <property type="entry name" value="NT_sf"/>
</dbReference>
<evidence type="ECO:0000256" key="9">
    <source>
        <dbReference type="ARBA" id="ARBA00022763"/>
    </source>
</evidence>
<keyword evidence="7" id="KW-0235">DNA replication</keyword>
<dbReference type="Pfam" id="PF14792">
    <property type="entry name" value="DNA_pol_B_palm"/>
    <property type="match status" value="1"/>
</dbReference>
<evidence type="ECO:0000313" key="19">
    <source>
        <dbReference type="EMBL" id="CCA70286.1"/>
    </source>
</evidence>
<dbReference type="InParanoid" id="G4TG14"/>
<evidence type="ECO:0000256" key="2">
    <source>
        <dbReference type="ARBA" id="ARBA00004123"/>
    </source>
</evidence>
<keyword evidence="20" id="KW-1185">Reference proteome</keyword>
<dbReference type="Gene3D" id="1.10.150.110">
    <property type="entry name" value="DNA polymerase beta, N-terminal domain-like"/>
    <property type="match status" value="1"/>
</dbReference>
<dbReference type="GO" id="GO:0006303">
    <property type="term" value="P:double-strand break repair via nonhomologous end joining"/>
    <property type="evidence" value="ECO:0007669"/>
    <property type="project" value="TreeGrafter"/>
</dbReference>
<evidence type="ECO:0000259" key="18">
    <source>
        <dbReference type="PROSITE" id="PS50172"/>
    </source>
</evidence>
<keyword evidence="4" id="KW-0237">DNA synthesis</keyword>
<comment type="catalytic activity">
    <reaction evidence="14 16">
        <text>DNA(n) + a 2'-deoxyribonucleoside 5'-triphosphate = DNA(n+1) + diphosphate</text>
        <dbReference type="Rhea" id="RHEA:22508"/>
        <dbReference type="Rhea" id="RHEA-COMP:17339"/>
        <dbReference type="Rhea" id="RHEA-COMP:17340"/>
        <dbReference type="ChEBI" id="CHEBI:33019"/>
        <dbReference type="ChEBI" id="CHEBI:61560"/>
        <dbReference type="ChEBI" id="CHEBI:173112"/>
        <dbReference type="EC" id="2.7.7.7"/>
    </reaction>
</comment>
<dbReference type="Proteomes" id="UP000007148">
    <property type="component" value="Unassembled WGS sequence"/>
</dbReference>
<dbReference type="AlphaFoldDB" id="G4TG14"/>
<dbReference type="InterPro" id="IPR036420">
    <property type="entry name" value="BRCT_dom_sf"/>
</dbReference>
<dbReference type="Gene3D" id="3.30.210.10">
    <property type="entry name" value="DNA polymerase, thumb domain"/>
    <property type="match status" value="1"/>
</dbReference>
<dbReference type="GO" id="GO:0005634">
    <property type="term" value="C:nucleus"/>
    <property type="evidence" value="ECO:0007669"/>
    <property type="project" value="UniProtKB-SubCell"/>
</dbReference>
<evidence type="ECO:0000256" key="10">
    <source>
        <dbReference type="ARBA" id="ARBA00022932"/>
    </source>
</evidence>
<dbReference type="InterPro" id="IPR002008">
    <property type="entry name" value="DNA_pol_X_beta-like"/>
</dbReference>
<dbReference type="Gene3D" id="3.40.50.10190">
    <property type="entry name" value="BRCT domain"/>
    <property type="match status" value="1"/>
</dbReference>
<accession>G4TG14</accession>
<proteinExistence type="inferred from homology"/>
<dbReference type="PROSITE" id="PS50172">
    <property type="entry name" value="BRCT"/>
    <property type="match status" value="1"/>
</dbReference>
<keyword evidence="6 16" id="KW-0548">Nucleotidyltransferase</keyword>
<comment type="function">
    <text evidence="16">DNA polymerase that functions in several pathways of DNA repair. Involved in base excision repair (BER) responsible for repair of lesions that give rise to abasic (AP) sites in DNA. Also contributes to DNA double-strand break repair by non-homologous end joining and homologous recombination. Has both template-dependent and template-independent (terminal transferase) DNA polymerase activities. Has also a 5'-deoxyribose-5-phosphate lyase (dRP lyase) activity.</text>
</comment>
<dbReference type="OrthoDB" id="205514at2759"/>
<dbReference type="Gene3D" id="1.10.150.20">
    <property type="entry name" value="5' to 3' exonuclease, C-terminal subdomain"/>
    <property type="match status" value="1"/>
</dbReference>
<dbReference type="HOGENOM" id="CLU_008698_6_1_1"/>
<dbReference type="Pfam" id="PF14791">
    <property type="entry name" value="DNA_pol_B_thumb"/>
    <property type="match status" value="1"/>
</dbReference>
<dbReference type="SMART" id="SM00483">
    <property type="entry name" value="POLXc"/>
    <property type="match status" value="1"/>
</dbReference>
<evidence type="ECO:0000256" key="12">
    <source>
        <dbReference type="ARBA" id="ARBA00023239"/>
    </source>
</evidence>
<feature type="active site" description="Nucleophile; Schiff-base intermediate with DNA; for 5'-dRP lyase activity" evidence="15">
    <location>
        <position position="277"/>
    </location>
</feature>
<dbReference type="GO" id="GO:0046872">
    <property type="term" value="F:metal ion binding"/>
    <property type="evidence" value="ECO:0007669"/>
    <property type="project" value="UniProtKB-UniRule"/>
</dbReference>
<dbReference type="InterPro" id="IPR018944">
    <property type="entry name" value="DNA_pol_lambd_fingers_domain"/>
</dbReference>
<reference evidence="19 20" key="1">
    <citation type="journal article" date="2011" name="PLoS Pathog.">
        <title>Endophytic Life Strategies Decoded by Genome and Transcriptome Analyses of the Mutualistic Root Symbiont Piriformospora indica.</title>
        <authorList>
            <person name="Zuccaro A."/>
            <person name="Lahrmann U."/>
            <person name="Guldener U."/>
            <person name="Langen G."/>
            <person name="Pfiffi S."/>
            <person name="Biedenkopf D."/>
            <person name="Wong P."/>
            <person name="Samans B."/>
            <person name="Grimm C."/>
            <person name="Basiewicz M."/>
            <person name="Murat C."/>
            <person name="Martin F."/>
            <person name="Kogel K.H."/>
        </authorList>
    </citation>
    <scope>NUCLEOTIDE SEQUENCE [LARGE SCALE GENOMIC DNA]</scope>
    <source>
        <strain evidence="19 20">DSM 11827</strain>
    </source>
</reference>
<name>G4TG14_SERID</name>
<dbReference type="Gene3D" id="3.30.460.10">
    <property type="entry name" value="Beta Polymerase, domain 2"/>
    <property type="match status" value="1"/>
</dbReference>
<evidence type="ECO:0000256" key="11">
    <source>
        <dbReference type="ARBA" id="ARBA00023204"/>
    </source>
</evidence>
<evidence type="ECO:0000313" key="20">
    <source>
        <dbReference type="Proteomes" id="UP000007148"/>
    </source>
</evidence>
<evidence type="ECO:0000256" key="13">
    <source>
        <dbReference type="ARBA" id="ARBA00023242"/>
    </source>
</evidence>
<comment type="caution">
    <text evidence="19">The sequence shown here is derived from an EMBL/GenBank/DDBJ whole genome shotgun (WGS) entry which is preliminary data.</text>
</comment>
<evidence type="ECO:0000256" key="8">
    <source>
        <dbReference type="ARBA" id="ARBA00022723"/>
    </source>
</evidence>
<keyword evidence="9 16" id="KW-0227">DNA damage</keyword>
<dbReference type="InterPro" id="IPR022312">
    <property type="entry name" value="DNA_pol_X"/>
</dbReference>
<comment type="cofactor">
    <cofactor evidence="1">
        <name>Mn(2+)</name>
        <dbReference type="ChEBI" id="CHEBI:29035"/>
    </cofactor>
</comment>
<dbReference type="GO" id="GO:0016829">
    <property type="term" value="F:lyase activity"/>
    <property type="evidence" value="ECO:0007669"/>
    <property type="project" value="UniProtKB-KW"/>
</dbReference>
<evidence type="ECO:0000256" key="1">
    <source>
        <dbReference type="ARBA" id="ARBA00001936"/>
    </source>
</evidence>
<dbReference type="STRING" id="1109443.G4TG14"/>
<keyword evidence="12" id="KW-0456">Lyase</keyword>
<dbReference type="CDD" id="cd00141">
    <property type="entry name" value="NT_POLXc"/>
    <property type="match status" value="1"/>
</dbReference>
<feature type="compositionally biased region" description="Acidic residues" evidence="17">
    <location>
        <begin position="120"/>
        <end position="129"/>
    </location>
</feature>
<dbReference type="InterPro" id="IPR010996">
    <property type="entry name" value="HHH_MUS81"/>
</dbReference>